<organism evidence="2 3">
    <name type="scientific">Sphingomonas astaxanthinifaciens DSM 22298</name>
    <dbReference type="NCBI Taxonomy" id="1123267"/>
    <lineage>
        <taxon>Bacteria</taxon>
        <taxon>Pseudomonadati</taxon>
        <taxon>Pseudomonadota</taxon>
        <taxon>Alphaproteobacteria</taxon>
        <taxon>Sphingomonadales</taxon>
        <taxon>Sphingomonadaceae</taxon>
        <taxon>Sphingomonas</taxon>
    </lineage>
</organism>
<reference evidence="3" key="1">
    <citation type="journal article" date="2019" name="Int. J. Syst. Evol. Microbiol.">
        <title>The Global Catalogue of Microorganisms (GCM) 10K type strain sequencing project: providing services to taxonomists for standard genome sequencing and annotation.</title>
        <authorList>
            <consortium name="The Broad Institute Genomics Platform"/>
            <consortium name="The Broad Institute Genome Sequencing Center for Infectious Disease"/>
            <person name="Wu L."/>
            <person name="Ma J."/>
        </authorList>
    </citation>
    <scope>NUCLEOTIDE SEQUENCE [LARGE SCALE GENOMIC DNA]</scope>
    <source>
        <strain evidence="3">NBRC 102146</strain>
    </source>
</reference>
<protein>
    <recommendedName>
        <fullName evidence="4">DUF4274 domain-containing protein</fullName>
    </recommendedName>
</protein>
<evidence type="ECO:0008006" key="4">
    <source>
        <dbReference type="Google" id="ProtNLM"/>
    </source>
</evidence>
<comment type="caution">
    <text evidence="2">The sequence shown here is derived from an EMBL/GenBank/DDBJ whole genome shotgun (WGS) entry which is preliminary data.</text>
</comment>
<dbReference type="RefSeq" id="WP_029942368.1">
    <property type="nucleotide sequence ID" value="NZ_BSOO01000012.1"/>
</dbReference>
<keyword evidence="1" id="KW-1133">Transmembrane helix</keyword>
<keyword evidence="1" id="KW-0812">Transmembrane</keyword>
<sequence>MPIPRTYHDGNPEDRNAAADFWAWLREQPQAAWLYYARVANRDDGEGIFMEMVAHPSCDRALASWLFWKSGPAHFLAQGERPGPDSLLGAILSRSDAGGFARGTLHYGREEVALEAFAATSALEGREGAPFAIPRDLCAAFDGRNPDLPSYDDETERDLADIFRHLDGWLPRSDAEVAERERRGGNRWYVAALRLPERPEVQLGMSDVAAIDAVFGEHRASLDRIEQARLAARGQRSSDPLPLVNPDPVQRMVGLALVALSAAALYFLLG</sequence>
<keyword evidence="1" id="KW-0472">Membrane</keyword>
<gene>
    <name evidence="2" type="ORF">GCM10007925_14400</name>
</gene>
<feature type="transmembrane region" description="Helical" evidence="1">
    <location>
        <begin position="252"/>
        <end position="269"/>
    </location>
</feature>
<accession>A0ABQ5Z854</accession>
<evidence type="ECO:0000256" key="1">
    <source>
        <dbReference type="SAM" id="Phobius"/>
    </source>
</evidence>
<dbReference type="Proteomes" id="UP001156703">
    <property type="component" value="Unassembled WGS sequence"/>
</dbReference>
<keyword evidence="3" id="KW-1185">Reference proteome</keyword>
<dbReference type="EMBL" id="BSOO01000012">
    <property type="protein sequence ID" value="GLR47727.1"/>
    <property type="molecule type" value="Genomic_DNA"/>
</dbReference>
<evidence type="ECO:0000313" key="3">
    <source>
        <dbReference type="Proteomes" id="UP001156703"/>
    </source>
</evidence>
<evidence type="ECO:0000313" key="2">
    <source>
        <dbReference type="EMBL" id="GLR47727.1"/>
    </source>
</evidence>
<proteinExistence type="predicted"/>
<name>A0ABQ5Z854_9SPHN</name>